<dbReference type="SMART" id="SM00321">
    <property type="entry name" value="WSC"/>
    <property type="match status" value="1"/>
</dbReference>
<keyword evidence="4" id="KW-1185">Reference proteome</keyword>
<feature type="region of interest" description="Disordered" evidence="1">
    <location>
        <begin position="370"/>
        <end position="466"/>
    </location>
</feature>
<organism evidence="3 4">
    <name type="scientific">Fusarium austroafricanum</name>
    <dbReference type="NCBI Taxonomy" id="2364996"/>
    <lineage>
        <taxon>Eukaryota</taxon>
        <taxon>Fungi</taxon>
        <taxon>Dikarya</taxon>
        <taxon>Ascomycota</taxon>
        <taxon>Pezizomycotina</taxon>
        <taxon>Sordariomycetes</taxon>
        <taxon>Hypocreomycetidae</taxon>
        <taxon>Hypocreales</taxon>
        <taxon>Nectriaceae</taxon>
        <taxon>Fusarium</taxon>
        <taxon>Fusarium concolor species complex</taxon>
    </lineage>
</organism>
<dbReference type="Pfam" id="PF01822">
    <property type="entry name" value="WSC"/>
    <property type="match status" value="1"/>
</dbReference>
<feature type="compositionally biased region" description="Low complexity" evidence="1">
    <location>
        <begin position="439"/>
        <end position="456"/>
    </location>
</feature>
<dbReference type="OrthoDB" id="2019572at2759"/>
<evidence type="ECO:0000313" key="4">
    <source>
        <dbReference type="Proteomes" id="UP000605986"/>
    </source>
</evidence>
<evidence type="ECO:0000313" key="3">
    <source>
        <dbReference type="EMBL" id="KAF4450093.1"/>
    </source>
</evidence>
<protein>
    <recommendedName>
        <fullName evidence="2">WSC domain-containing protein</fullName>
    </recommendedName>
</protein>
<comment type="caution">
    <text evidence="3">The sequence shown here is derived from an EMBL/GenBank/DDBJ whole genome shotgun (WGS) entry which is preliminary data.</text>
</comment>
<dbReference type="EMBL" id="JAADJG010000259">
    <property type="protein sequence ID" value="KAF4450093.1"/>
    <property type="molecule type" value="Genomic_DNA"/>
</dbReference>
<evidence type="ECO:0000256" key="1">
    <source>
        <dbReference type="SAM" id="MobiDB-lite"/>
    </source>
</evidence>
<gene>
    <name evidence="3" type="ORF">F53441_6737</name>
</gene>
<feature type="domain" description="WSC" evidence="2">
    <location>
        <begin position="67"/>
        <end position="157"/>
    </location>
</feature>
<reference evidence="3" key="1">
    <citation type="submission" date="2020-01" db="EMBL/GenBank/DDBJ databases">
        <title>Identification and distribution of gene clusters putatively required for synthesis of sphingolipid metabolism inhibitors in phylogenetically diverse species of the filamentous fungus Fusarium.</title>
        <authorList>
            <person name="Kim H.-S."/>
            <person name="Busman M."/>
            <person name="Brown D.W."/>
            <person name="Divon H."/>
            <person name="Uhlig S."/>
            <person name="Proctor R.H."/>
        </authorList>
    </citation>
    <scope>NUCLEOTIDE SEQUENCE</scope>
    <source>
        <strain evidence="3">NRRL 53441</strain>
    </source>
</reference>
<feature type="compositionally biased region" description="Pro residues" evidence="1">
    <location>
        <begin position="381"/>
        <end position="414"/>
    </location>
</feature>
<evidence type="ECO:0000259" key="2">
    <source>
        <dbReference type="PROSITE" id="PS51212"/>
    </source>
</evidence>
<accession>A0A8H4NYB5</accession>
<dbReference type="AlphaFoldDB" id="A0A8H4NYB5"/>
<name>A0A8H4NYB5_9HYPO</name>
<dbReference type="InterPro" id="IPR002889">
    <property type="entry name" value="WSC_carb-bd"/>
</dbReference>
<dbReference type="Proteomes" id="UP000605986">
    <property type="component" value="Unassembled WGS sequence"/>
</dbReference>
<proteinExistence type="predicted"/>
<sequence length="490" mass="51815">MRYTEILALAMGNVAAAQFSTTRFVNTTTAAIETTTSAEPITDSLTETSTAAATTTTGAGGIGNPDGFNFLGCFSSENGFPGFTQAYSNEDNDSEQCAEACLGSNFFGLYDNSCYCGSELDLNTSPAVGTDQCDISCPGEPGESCGGLSAGSRVMRRQVDLNVLLSIYVAIGVNPGGETETVVNTDFVTETLPPVTTTATVTFTEDGTTATKTVTQVLPVIPTDIIIICYGNYCAPQVHCPTCTKWQVVCTDGFCAPQECHDDTWNKLKICNSGKCYYADYQGDECNQRIVCYGNECQRDQHYSVDYARKFVCDVDTDRYYFDDCHDDCYTYNTCTNGNCKPVSPPVHPVPVHPPKPAYPGKPPVVVVPEPECHDCKQPSKPAPPTPGKPAPPVPGKPAPPTPGKPAPPTPGKPETPAKPETPETPAQPETPAKPETPETPAKPETPSKPETPVTTGGESKPEVPVVTAGAAQKTFAGVAAAIAGLAFML</sequence>
<dbReference type="PROSITE" id="PS51212">
    <property type="entry name" value="WSC"/>
    <property type="match status" value="1"/>
</dbReference>